<protein>
    <submittedName>
        <fullName evidence="1">Uncharacterized protein</fullName>
    </submittedName>
</protein>
<evidence type="ECO:0000313" key="1">
    <source>
        <dbReference type="EMBL" id="RRB06541.1"/>
    </source>
</evidence>
<reference evidence="1 2" key="1">
    <citation type="submission" date="2018-11" db="EMBL/GenBank/DDBJ databases">
        <authorList>
            <person name="Zhou Z."/>
            <person name="Wang G."/>
        </authorList>
    </citation>
    <scope>NUCLEOTIDE SEQUENCE [LARGE SCALE GENOMIC DNA]</scope>
    <source>
        <strain evidence="1 2">KCTC52004</strain>
    </source>
</reference>
<dbReference type="Proteomes" id="UP000271925">
    <property type="component" value="Unassembled WGS sequence"/>
</dbReference>
<name>A0A3P1BZG8_9BACT</name>
<dbReference type="EMBL" id="RQJO01000007">
    <property type="protein sequence ID" value="RRB06541.1"/>
    <property type="molecule type" value="Genomic_DNA"/>
</dbReference>
<organism evidence="1 2">
    <name type="scientific">Larkinella rosea</name>
    <dbReference type="NCBI Taxonomy" id="2025312"/>
    <lineage>
        <taxon>Bacteria</taxon>
        <taxon>Pseudomonadati</taxon>
        <taxon>Bacteroidota</taxon>
        <taxon>Cytophagia</taxon>
        <taxon>Cytophagales</taxon>
        <taxon>Spirosomataceae</taxon>
        <taxon>Larkinella</taxon>
    </lineage>
</organism>
<dbReference type="AlphaFoldDB" id="A0A3P1BZG8"/>
<proteinExistence type="predicted"/>
<sequence length="85" mass="9843">MTDTGKFTTPARKTKIYAYLEALLGETDSEKEKIKERKRNYRETKHWNIAPANPFLKPLKAFLDPYFPNALKKHSPGFKNTLSSL</sequence>
<gene>
    <name evidence="1" type="ORF">EHT25_01700</name>
</gene>
<keyword evidence="2" id="KW-1185">Reference proteome</keyword>
<dbReference type="OrthoDB" id="980363at2"/>
<accession>A0A3P1BZG8</accession>
<dbReference type="RefSeq" id="WP_124869707.1">
    <property type="nucleotide sequence ID" value="NZ_RQJO01000007.1"/>
</dbReference>
<evidence type="ECO:0000313" key="2">
    <source>
        <dbReference type="Proteomes" id="UP000271925"/>
    </source>
</evidence>
<comment type="caution">
    <text evidence="1">The sequence shown here is derived from an EMBL/GenBank/DDBJ whole genome shotgun (WGS) entry which is preliminary data.</text>
</comment>